<protein>
    <submittedName>
        <fullName evidence="1">Uncharacterized protein</fullName>
    </submittedName>
</protein>
<sequence length="105" mass="11850">MDIGDEKFAEFGIYARIIIAFTGNDTFGNIGPVAANNTENIITEDLLEVAIQEEDQEKDEIDLAAADVSTTREVYNDPPYKWVCQWFHLLESLVKHESRTIIADS</sequence>
<evidence type="ECO:0000313" key="1">
    <source>
        <dbReference type="EMBL" id="ORX92596.1"/>
    </source>
</evidence>
<dbReference type="AlphaFoldDB" id="A0A1Y1Y4F4"/>
<accession>A0A1Y1Y4F4</accession>
<name>A0A1Y1Y4F4_9FUNG</name>
<gene>
    <name evidence="1" type="ORF">K493DRAFT_303250</name>
</gene>
<dbReference type="EMBL" id="MCFE01000269">
    <property type="protein sequence ID" value="ORX92596.1"/>
    <property type="molecule type" value="Genomic_DNA"/>
</dbReference>
<evidence type="ECO:0000313" key="2">
    <source>
        <dbReference type="Proteomes" id="UP000193498"/>
    </source>
</evidence>
<proteinExistence type="predicted"/>
<dbReference type="InParanoid" id="A0A1Y1Y4F4"/>
<dbReference type="Proteomes" id="UP000193498">
    <property type="component" value="Unassembled WGS sequence"/>
</dbReference>
<keyword evidence="2" id="KW-1185">Reference proteome</keyword>
<reference evidence="1 2" key="1">
    <citation type="submission" date="2016-07" db="EMBL/GenBank/DDBJ databases">
        <title>Pervasive Adenine N6-methylation of Active Genes in Fungi.</title>
        <authorList>
            <consortium name="DOE Joint Genome Institute"/>
            <person name="Mondo S.J."/>
            <person name="Dannebaum R.O."/>
            <person name="Kuo R.C."/>
            <person name="Labutti K."/>
            <person name="Haridas S."/>
            <person name="Kuo A."/>
            <person name="Salamov A."/>
            <person name="Ahrendt S.R."/>
            <person name="Lipzen A."/>
            <person name="Sullivan W."/>
            <person name="Andreopoulos W.B."/>
            <person name="Clum A."/>
            <person name="Lindquist E."/>
            <person name="Daum C."/>
            <person name="Ramamoorthy G.K."/>
            <person name="Gryganskyi A."/>
            <person name="Culley D."/>
            <person name="Magnuson J.K."/>
            <person name="James T.Y."/>
            <person name="O'Malley M.A."/>
            <person name="Stajich J.E."/>
            <person name="Spatafora J.W."/>
            <person name="Visel A."/>
            <person name="Grigoriev I.V."/>
        </authorList>
    </citation>
    <scope>NUCLEOTIDE SEQUENCE [LARGE SCALE GENOMIC DNA]</scope>
    <source>
        <strain evidence="1 2">CBS 931.73</strain>
    </source>
</reference>
<organism evidence="1 2">
    <name type="scientific">Basidiobolus meristosporus CBS 931.73</name>
    <dbReference type="NCBI Taxonomy" id="1314790"/>
    <lineage>
        <taxon>Eukaryota</taxon>
        <taxon>Fungi</taxon>
        <taxon>Fungi incertae sedis</taxon>
        <taxon>Zoopagomycota</taxon>
        <taxon>Entomophthoromycotina</taxon>
        <taxon>Basidiobolomycetes</taxon>
        <taxon>Basidiobolales</taxon>
        <taxon>Basidiobolaceae</taxon>
        <taxon>Basidiobolus</taxon>
    </lineage>
</organism>
<comment type="caution">
    <text evidence="1">The sequence shown here is derived from an EMBL/GenBank/DDBJ whole genome shotgun (WGS) entry which is preliminary data.</text>
</comment>